<evidence type="ECO:0000256" key="2">
    <source>
        <dbReference type="ARBA" id="ARBA00023002"/>
    </source>
</evidence>
<organism evidence="6 7">
    <name type="scientific">Acorus calamus</name>
    <name type="common">Sweet flag</name>
    <dbReference type="NCBI Taxonomy" id="4465"/>
    <lineage>
        <taxon>Eukaryota</taxon>
        <taxon>Viridiplantae</taxon>
        <taxon>Streptophyta</taxon>
        <taxon>Embryophyta</taxon>
        <taxon>Tracheophyta</taxon>
        <taxon>Spermatophyta</taxon>
        <taxon>Magnoliopsida</taxon>
        <taxon>Liliopsida</taxon>
        <taxon>Acoraceae</taxon>
        <taxon>Acorus</taxon>
    </lineage>
</organism>
<protein>
    <recommendedName>
        <fullName evidence="5">Amine oxidase domain-containing protein</fullName>
    </recommendedName>
</protein>
<evidence type="ECO:0000313" key="6">
    <source>
        <dbReference type="EMBL" id="KAK1289278.1"/>
    </source>
</evidence>
<comment type="caution">
    <text evidence="6">The sequence shown here is derived from an EMBL/GenBank/DDBJ whole genome shotgun (WGS) entry which is preliminary data.</text>
</comment>
<dbReference type="Gene3D" id="1.10.3110.10">
    <property type="entry name" value="protoporphyrinogen ix oxidase, domain 3"/>
    <property type="match status" value="1"/>
</dbReference>
<comment type="cofactor">
    <cofactor evidence="1">
        <name>FAD</name>
        <dbReference type="ChEBI" id="CHEBI:57692"/>
    </cofactor>
</comment>
<keyword evidence="2" id="KW-0560">Oxidoreductase</keyword>
<feature type="compositionally biased region" description="Polar residues" evidence="4">
    <location>
        <begin position="21"/>
        <end position="30"/>
    </location>
</feature>
<keyword evidence="7" id="KW-1185">Reference proteome</keyword>
<evidence type="ECO:0000256" key="3">
    <source>
        <dbReference type="PIRSR" id="PIRSR601613-1"/>
    </source>
</evidence>
<dbReference type="AlphaFoldDB" id="A0AAV9CM17"/>
<dbReference type="EMBL" id="JAUJYO010000018">
    <property type="protein sequence ID" value="KAK1289278.1"/>
    <property type="molecule type" value="Genomic_DNA"/>
</dbReference>
<accession>A0AAV9CM17</accession>
<dbReference type="InterPro" id="IPR002937">
    <property type="entry name" value="Amino_oxidase"/>
</dbReference>
<gene>
    <name evidence="6" type="ORF">QJS10_CPB18g01292</name>
</gene>
<feature type="domain" description="Amine oxidase" evidence="5">
    <location>
        <begin position="60"/>
        <end position="480"/>
    </location>
</feature>
<evidence type="ECO:0000256" key="4">
    <source>
        <dbReference type="SAM" id="MobiDB-lite"/>
    </source>
</evidence>
<dbReference type="InterPro" id="IPR036188">
    <property type="entry name" value="FAD/NAD-bd_sf"/>
</dbReference>
<sequence>MNLILSPPSITPPPSRHSICTVRSQSSPNQTPIPTVPSPSLPPSPSAPTPPSAIIIGGGLSGLSAAVHLHSSSVPFLLLESSDDIGGRDRTDIVDGFVLDRGFQIFITAYPHARRLLDYQSLSLNNFYSGALVYCPDRRFHLVSDPLRHLPDALSGLFNPVGTLSDKLLVGLTRLRSLLTSDDDILTAEEVPVLDLLRRSGFSESMIDRFFRPFFGGIFFDTDLETTSRLFNFIFKCLASGDNAVPSEGIAAIPRQLAGRLPAGSVRLNSRVESIEVDPFGSPVVRLEGGDAFEAELGLILAVEEFEAERLLKIPSRVGKERRPARGTVCVYGGANRDTRVYFAADRAPVSDPVLILNGSGRGIMNNMCFMTNVAPSYGPPGKVLVSVTVVGAREGTSDEDLTTEIVGELSGWFGKGEVREWRHLRTYRIGFAQPDQSPPTDLMGRDPKVGSRVYVCGDYWSSATFDGALVSGTRAAKALVEDRVLLKDLKSS</sequence>
<feature type="region of interest" description="Disordered" evidence="4">
    <location>
        <begin position="1"/>
        <end position="49"/>
    </location>
</feature>
<dbReference type="Proteomes" id="UP001180020">
    <property type="component" value="Unassembled WGS sequence"/>
</dbReference>
<dbReference type="PRINTS" id="PR00757">
    <property type="entry name" value="AMINEOXDASEF"/>
</dbReference>
<dbReference type="GO" id="GO:0016491">
    <property type="term" value="F:oxidoreductase activity"/>
    <property type="evidence" value="ECO:0007669"/>
    <property type="project" value="UniProtKB-KW"/>
</dbReference>
<reference evidence="6" key="1">
    <citation type="journal article" date="2023" name="Nat. Commun.">
        <title>Diploid and tetraploid genomes of Acorus and the evolution of monocots.</title>
        <authorList>
            <person name="Ma L."/>
            <person name="Liu K.W."/>
            <person name="Li Z."/>
            <person name="Hsiao Y.Y."/>
            <person name="Qi Y."/>
            <person name="Fu T."/>
            <person name="Tang G.D."/>
            <person name="Zhang D."/>
            <person name="Sun W.H."/>
            <person name="Liu D.K."/>
            <person name="Li Y."/>
            <person name="Chen G.Z."/>
            <person name="Liu X.D."/>
            <person name="Liao X.Y."/>
            <person name="Jiang Y.T."/>
            <person name="Yu X."/>
            <person name="Hao Y."/>
            <person name="Huang J."/>
            <person name="Zhao X.W."/>
            <person name="Ke S."/>
            <person name="Chen Y.Y."/>
            <person name="Wu W.L."/>
            <person name="Hsu J.L."/>
            <person name="Lin Y.F."/>
            <person name="Huang M.D."/>
            <person name="Li C.Y."/>
            <person name="Huang L."/>
            <person name="Wang Z.W."/>
            <person name="Zhao X."/>
            <person name="Zhong W.Y."/>
            <person name="Peng D.H."/>
            <person name="Ahmad S."/>
            <person name="Lan S."/>
            <person name="Zhang J.S."/>
            <person name="Tsai W.C."/>
            <person name="Van de Peer Y."/>
            <person name="Liu Z.J."/>
        </authorList>
    </citation>
    <scope>NUCLEOTIDE SEQUENCE</scope>
    <source>
        <strain evidence="6">CP</strain>
    </source>
</reference>
<proteinExistence type="predicted"/>
<dbReference type="Pfam" id="PF01593">
    <property type="entry name" value="Amino_oxidase"/>
    <property type="match status" value="1"/>
</dbReference>
<feature type="compositionally biased region" description="Pro residues" evidence="4">
    <location>
        <begin position="34"/>
        <end position="49"/>
    </location>
</feature>
<reference evidence="6" key="2">
    <citation type="submission" date="2023-06" db="EMBL/GenBank/DDBJ databases">
        <authorList>
            <person name="Ma L."/>
            <person name="Liu K.-W."/>
            <person name="Li Z."/>
            <person name="Hsiao Y.-Y."/>
            <person name="Qi Y."/>
            <person name="Fu T."/>
            <person name="Tang G."/>
            <person name="Zhang D."/>
            <person name="Sun W.-H."/>
            <person name="Liu D.-K."/>
            <person name="Li Y."/>
            <person name="Chen G.-Z."/>
            <person name="Liu X.-D."/>
            <person name="Liao X.-Y."/>
            <person name="Jiang Y.-T."/>
            <person name="Yu X."/>
            <person name="Hao Y."/>
            <person name="Huang J."/>
            <person name="Zhao X.-W."/>
            <person name="Ke S."/>
            <person name="Chen Y.-Y."/>
            <person name="Wu W.-L."/>
            <person name="Hsu J.-L."/>
            <person name="Lin Y.-F."/>
            <person name="Huang M.-D."/>
            <person name="Li C.-Y."/>
            <person name="Huang L."/>
            <person name="Wang Z.-W."/>
            <person name="Zhao X."/>
            <person name="Zhong W.-Y."/>
            <person name="Peng D.-H."/>
            <person name="Ahmad S."/>
            <person name="Lan S."/>
            <person name="Zhang J.-S."/>
            <person name="Tsai W.-C."/>
            <person name="Van De Peer Y."/>
            <person name="Liu Z.-J."/>
        </authorList>
    </citation>
    <scope>NUCLEOTIDE SEQUENCE</scope>
    <source>
        <strain evidence="6">CP</strain>
        <tissue evidence="6">Leaves</tissue>
    </source>
</reference>
<dbReference type="InterPro" id="IPR001613">
    <property type="entry name" value="Flavin_amine_oxidase"/>
</dbReference>
<feature type="binding site" evidence="3">
    <location>
        <position position="61"/>
    </location>
    <ligand>
        <name>FAD</name>
        <dbReference type="ChEBI" id="CHEBI:57692"/>
    </ligand>
</feature>
<dbReference type="SUPFAM" id="SSF51905">
    <property type="entry name" value="FAD/NAD(P)-binding domain"/>
    <property type="match status" value="1"/>
</dbReference>
<name>A0AAV9CM17_ACOCL</name>
<dbReference type="Gene3D" id="3.50.50.60">
    <property type="entry name" value="FAD/NAD(P)-binding domain"/>
    <property type="match status" value="1"/>
</dbReference>
<evidence type="ECO:0000313" key="7">
    <source>
        <dbReference type="Proteomes" id="UP001180020"/>
    </source>
</evidence>
<evidence type="ECO:0000256" key="1">
    <source>
        <dbReference type="ARBA" id="ARBA00001974"/>
    </source>
</evidence>
<dbReference type="Gene3D" id="3.90.660.20">
    <property type="entry name" value="Protoporphyrinogen oxidase, mitochondrial, domain 2"/>
    <property type="match status" value="1"/>
</dbReference>
<dbReference type="PANTHER" id="PTHR42841">
    <property type="entry name" value="AMINE OXIDASE"/>
    <property type="match status" value="1"/>
</dbReference>
<evidence type="ECO:0000259" key="5">
    <source>
        <dbReference type="Pfam" id="PF01593"/>
    </source>
</evidence>